<gene>
    <name evidence="2" type="ORF">FNK824_LOCUS17641</name>
</gene>
<dbReference type="GO" id="GO:0007165">
    <property type="term" value="P:signal transduction"/>
    <property type="evidence" value="ECO:0007669"/>
    <property type="project" value="InterPro"/>
</dbReference>
<reference evidence="2" key="1">
    <citation type="submission" date="2021-02" db="EMBL/GenBank/DDBJ databases">
        <authorList>
            <person name="Nowell W R."/>
        </authorList>
    </citation>
    <scope>NUCLEOTIDE SEQUENCE</scope>
</reference>
<feature type="domain" description="TIR" evidence="1">
    <location>
        <begin position="504"/>
        <end position="639"/>
    </location>
</feature>
<proteinExistence type="predicted"/>
<evidence type="ECO:0000313" key="2">
    <source>
        <dbReference type="EMBL" id="CAF3845955.1"/>
    </source>
</evidence>
<dbReference type="InterPro" id="IPR000157">
    <property type="entry name" value="TIR_dom"/>
</dbReference>
<dbReference type="Proteomes" id="UP000663874">
    <property type="component" value="Unassembled WGS sequence"/>
</dbReference>
<dbReference type="InterPro" id="IPR035897">
    <property type="entry name" value="Toll_tir_struct_dom_sf"/>
</dbReference>
<accession>A0A819E8C0</accession>
<organism evidence="2 3">
    <name type="scientific">Rotaria sordida</name>
    <dbReference type="NCBI Taxonomy" id="392033"/>
    <lineage>
        <taxon>Eukaryota</taxon>
        <taxon>Metazoa</taxon>
        <taxon>Spiralia</taxon>
        <taxon>Gnathifera</taxon>
        <taxon>Rotifera</taxon>
        <taxon>Eurotatoria</taxon>
        <taxon>Bdelloidea</taxon>
        <taxon>Philodinida</taxon>
        <taxon>Philodinidae</taxon>
        <taxon>Rotaria</taxon>
    </lineage>
</organism>
<dbReference type="SMART" id="SM00255">
    <property type="entry name" value="TIR"/>
    <property type="match status" value="1"/>
</dbReference>
<evidence type="ECO:0000259" key="1">
    <source>
        <dbReference type="PROSITE" id="PS50104"/>
    </source>
</evidence>
<dbReference type="PROSITE" id="PS50104">
    <property type="entry name" value="TIR"/>
    <property type="match status" value="1"/>
</dbReference>
<name>A0A819E8C0_9BILA</name>
<dbReference type="AlphaFoldDB" id="A0A819E8C0"/>
<dbReference type="PANTHER" id="PTHR46270">
    <property type="entry name" value="ARMADILLO-TYPE FOLD-RELATED"/>
    <property type="match status" value="1"/>
</dbReference>
<dbReference type="SUPFAM" id="SSF52200">
    <property type="entry name" value="Toll/Interleukin receptor TIR domain"/>
    <property type="match status" value="1"/>
</dbReference>
<comment type="caution">
    <text evidence="2">The sequence shown here is derived from an EMBL/GenBank/DDBJ whole genome shotgun (WGS) entry which is preliminary data.</text>
</comment>
<evidence type="ECO:0000313" key="3">
    <source>
        <dbReference type="Proteomes" id="UP000663874"/>
    </source>
</evidence>
<sequence>MENNLEQLVSSLLNSSWSKDLIDIFEKQTSQTILSFVSVSLKSLITIEHWAWEMLSKDSRQWINLENCIKFFHVLHSFNMKLILNNNGIESDTKILLLIPSNIDWIDGILEQIESSHDTYLTLISLWFDTLSYLIHQLSDIVYTPTMLHLNNRLNHDFIMTDQYKFYLKQLYELNLTQSIFTAKQHFYLKTCSFSLNIYLWLESKKFPLISEEIIKFLSKDYLKMILVHSYTMNSWSSELLSCIAHIIGLICSSCWWSGQKSEQLELIVPSNDLTYEHIFALIRLVSYQPFHQHISAELYNDETVLMDACLIFLFRTVRKYDLGCFISSQTNLPTTLWSIAQISPYDPIRMYAYGFLAEILSDKQLKEWKISDNMCEFYFHVLEQAWNHPTKKWKKITIPYLLKGFLSLSSNDIIQTATANFNKIPLFIELCDHYPVAFDIIWALSFNSIIVKQLQSNQTFTTKLVQINHQTNDENMRKIVNGILWNLNSDREENIILNNNHEKKFDIMISYSHKDKDICKQLYDELIRIGYRVWIDFDQMYGNVMDAMVEAIEQSQIILICMSEQYQRSNYCRAEAQYAFQKQLNMIPILLQKHYKPDGWLAFLIGSLLYIDFTKYEYSKALDMLLKELKMIDIRNKTLTKSIQSKLNHKELLNISSCLTQSIILPENIQDWTEIHVQKMAFRQ</sequence>
<dbReference type="Gene3D" id="3.40.50.10140">
    <property type="entry name" value="Toll/interleukin-1 receptor homology (TIR) domain"/>
    <property type="match status" value="1"/>
</dbReference>
<dbReference type="Pfam" id="PF13676">
    <property type="entry name" value="TIR_2"/>
    <property type="match status" value="1"/>
</dbReference>
<protein>
    <recommendedName>
        <fullName evidence="1">TIR domain-containing protein</fullName>
    </recommendedName>
</protein>
<dbReference type="EMBL" id="CAJOBE010002828">
    <property type="protein sequence ID" value="CAF3845955.1"/>
    <property type="molecule type" value="Genomic_DNA"/>
</dbReference>
<dbReference type="PANTHER" id="PTHR46270:SF2">
    <property type="entry name" value="TIR DOMAIN-CONTAINING PROTEIN"/>
    <property type="match status" value="1"/>
</dbReference>